<sequence length="63" mass="7382">MSRRTPIRHYFPLGFKVTTVTVCVGNGHPDRRIICHWWTLTSADRNLLFEPKFHAENKFVLLG</sequence>
<comment type="caution">
    <text evidence="1">The sequence shown here is derived from an EMBL/GenBank/DDBJ whole genome shotgun (WGS) entry which is preliminary data.</text>
</comment>
<gene>
    <name evidence="1" type="ORF">APZ42_016379</name>
</gene>
<reference evidence="1 2" key="1">
    <citation type="submission" date="2016-03" db="EMBL/GenBank/DDBJ databases">
        <title>EvidentialGene: Evidence-directed Construction of Genes on Genomes.</title>
        <authorList>
            <person name="Gilbert D.G."/>
            <person name="Choi J.-H."/>
            <person name="Mockaitis K."/>
            <person name="Colbourne J."/>
            <person name="Pfrender M."/>
        </authorList>
    </citation>
    <scope>NUCLEOTIDE SEQUENCE [LARGE SCALE GENOMIC DNA]</scope>
    <source>
        <strain evidence="1 2">Xinb3</strain>
        <tissue evidence="1">Complete organism</tissue>
    </source>
</reference>
<evidence type="ECO:0000313" key="1">
    <source>
        <dbReference type="EMBL" id="KZS17511.1"/>
    </source>
</evidence>
<evidence type="ECO:0000313" key="2">
    <source>
        <dbReference type="Proteomes" id="UP000076858"/>
    </source>
</evidence>
<dbReference type="Proteomes" id="UP000076858">
    <property type="component" value="Unassembled WGS sequence"/>
</dbReference>
<dbReference type="EMBL" id="LRGB01000626">
    <property type="protein sequence ID" value="KZS17511.1"/>
    <property type="molecule type" value="Genomic_DNA"/>
</dbReference>
<name>A0A165AE02_9CRUS</name>
<proteinExistence type="predicted"/>
<protein>
    <submittedName>
        <fullName evidence="1">Uncharacterized protein</fullName>
    </submittedName>
</protein>
<keyword evidence="2" id="KW-1185">Reference proteome</keyword>
<dbReference type="AlphaFoldDB" id="A0A165AE02"/>
<accession>A0A165AE02</accession>
<organism evidence="1 2">
    <name type="scientific">Daphnia magna</name>
    <dbReference type="NCBI Taxonomy" id="35525"/>
    <lineage>
        <taxon>Eukaryota</taxon>
        <taxon>Metazoa</taxon>
        <taxon>Ecdysozoa</taxon>
        <taxon>Arthropoda</taxon>
        <taxon>Crustacea</taxon>
        <taxon>Branchiopoda</taxon>
        <taxon>Diplostraca</taxon>
        <taxon>Cladocera</taxon>
        <taxon>Anomopoda</taxon>
        <taxon>Daphniidae</taxon>
        <taxon>Daphnia</taxon>
    </lineage>
</organism>